<keyword evidence="1" id="KW-1133">Transmembrane helix</keyword>
<reference evidence="2 3" key="1">
    <citation type="submission" date="2021-08" db="EMBL/GenBank/DDBJ databases">
        <authorList>
            <person name="Zhang D."/>
            <person name="Zhang A."/>
            <person name="Wang L."/>
        </authorList>
    </citation>
    <scope>NUCLEOTIDE SEQUENCE [LARGE SCALE GENOMIC DNA]</scope>
    <source>
        <strain evidence="2 3">WL0086</strain>
    </source>
</reference>
<evidence type="ECO:0000313" key="2">
    <source>
        <dbReference type="EMBL" id="WRQ89844.1"/>
    </source>
</evidence>
<dbReference type="EMBL" id="CP139781">
    <property type="protein sequence ID" value="WRQ89844.1"/>
    <property type="molecule type" value="Genomic_DNA"/>
</dbReference>
<reference evidence="2 3" key="2">
    <citation type="submission" date="2023-12" db="EMBL/GenBank/DDBJ databases">
        <title>Description of an unclassified Opitutus bacterium of Verrucomicrobiota.</title>
        <authorList>
            <person name="Zhang D.-F."/>
        </authorList>
    </citation>
    <scope>NUCLEOTIDE SEQUENCE [LARGE SCALE GENOMIC DNA]</scope>
    <source>
        <strain evidence="2 3">WL0086</strain>
    </source>
</reference>
<proteinExistence type="predicted"/>
<evidence type="ECO:0008006" key="4">
    <source>
        <dbReference type="Google" id="ProtNLM"/>
    </source>
</evidence>
<protein>
    <recommendedName>
        <fullName evidence="4">Band 7 domain-containing protein</fullName>
    </recommendedName>
</protein>
<dbReference type="RefSeq" id="WP_221032302.1">
    <property type="nucleotide sequence ID" value="NZ_CP139781.1"/>
</dbReference>
<name>A0ABZ1CGY1_9BACT</name>
<keyword evidence="1" id="KW-0472">Membrane</keyword>
<keyword evidence="1" id="KW-0812">Transmembrane</keyword>
<evidence type="ECO:0000313" key="3">
    <source>
        <dbReference type="Proteomes" id="UP000738431"/>
    </source>
</evidence>
<evidence type="ECO:0000256" key="1">
    <source>
        <dbReference type="SAM" id="Phobius"/>
    </source>
</evidence>
<sequence>MRSRFQPSSQHGGAFGKLILFMVVLSAAVVLAWMLLLPTGVERVLAQRSGFATEVQRLAFNPVSGRFSGGGVEIDNPGIWGGGRFVEIPHFEGRLETMSATREEFVVDELTVEIAHLVIVIGPDGTSNAQAFGEGFAASIVPVVPTGEPPTALAALPMIGDGPQAVLVRKLHLRIGRVEVLQPGHATLDRLVEQLDWEGDYENVREAQDLLSQALVTRLLQSPALWRALLNSEAVQGATAGDSQLNQLLNQAGGLLNSLLRTLEQKP</sequence>
<organism evidence="2 3">
    <name type="scientific">Actomonas aquatica</name>
    <dbReference type="NCBI Taxonomy" id="2866162"/>
    <lineage>
        <taxon>Bacteria</taxon>
        <taxon>Pseudomonadati</taxon>
        <taxon>Verrucomicrobiota</taxon>
        <taxon>Opitutia</taxon>
        <taxon>Opitutales</taxon>
        <taxon>Opitutaceae</taxon>
        <taxon>Actomonas</taxon>
    </lineage>
</organism>
<dbReference type="Proteomes" id="UP000738431">
    <property type="component" value="Chromosome"/>
</dbReference>
<feature type="transmembrane region" description="Helical" evidence="1">
    <location>
        <begin position="12"/>
        <end position="36"/>
    </location>
</feature>
<gene>
    <name evidence="2" type="ORF">K1X11_010545</name>
</gene>
<accession>A0ABZ1CGY1</accession>
<keyword evidence="3" id="KW-1185">Reference proteome</keyword>